<feature type="signal peptide" evidence="1">
    <location>
        <begin position="1"/>
        <end position="27"/>
    </location>
</feature>
<dbReference type="RefSeq" id="WP_252168626.1">
    <property type="nucleotide sequence ID" value="NZ_CP084931.1"/>
</dbReference>
<dbReference type="SUPFAM" id="SSF159245">
    <property type="entry name" value="AttH-like"/>
    <property type="match status" value="1"/>
</dbReference>
<name>A0ABY4XD17_9SPHN</name>
<keyword evidence="4" id="KW-1185">Reference proteome</keyword>
<proteinExistence type="predicted"/>
<accession>A0ABY4XD17</accession>
<evidence type="ECO:0000256" key="1">
    <source>
        <dbReference type="SAM" id="SignalP"/>
    </source>
</evidence>
<feature type="domain" description="AttH" evidence="2">
    <location>
        <begin position="52"/>
        <end position="224"/>
    </location>
</feature>
<evidence type="ECO:0000259" key="2">
    <source>
        <dbReference type="Pfam" id="PF07143"/>
    </source>
</evidence>
<evidence type="ECO:0000313" key="3">
    <source>
        <dbReference type="EMBL" id="USI74812.1"/>
    </source>
</evidence>
<reference evidence="3" key="1">
    <citation type="journal article" date="2022" name="Toxins">
        <title>Genomic Analysis of Sphingopyxis sp. USTB-05 for Biodegrading Cyanobacterial Hepatotoxins.</title>
        <authorList>
            <person name="Liu C."/>
            <person name="Xu Q."/>
            <person name="Zhao Z."/>
            <person name="Zhang H."/>
            <person name="Liu X."/>
            <person name="Yin C."/>
            <person name="Liu Y."/>
            <person name="Yan H."/>
        </authorList>
    </citation>
    <scope>NUCLEOTIDE SEQUENCE</scope>
    <source>
        <strain evidence="3">NBD5</strain>
    </source>
</reference>
<dbReference type="Pfam" id="PF07143">
    <property type="entry name" value="CrtC"/>
    <property type="match status" value="1"/>
</dbReference>
<sequence length="361" mass="39536">MAPRPRRHARLLALAGLLLGAAAPAPAPYPVVRPGAAFVFPRDHGAHPAFRTEWWYVTGTLAPERGGAPLGFQITFFRVRPRIGEDQPSRFAPRQILLAHAALSDPALGRLRHAERAARAGFGLAGAALGDADVRLRDWRLRRLPDGRFVAHVAGEGFALDLAFRPRQPVLLEGEGGYSRKGPRPEQASYYYSLPQLAASGTVTRDGRATAVTGRAWLDREWSSDYLAGDAAGWDWTGLNFDDGGALMAFRIRRRDGGVLWAGGSYRARDGRVARLGPGDLRFDPLRRWRSPRSGAVYPVAQRLSVRLPGGVRRWVLTPFFPDQELDARAAGMPVYWEGAVATQGGSGYLELTGYVDPLRL</sequence>
<organism evidence="3 4">
    <name type="scientific">Sphingomonas morindae</name>
    <dbReference type="NCBI Taxonomy" id="1541170"/>
    <lineage>
        <taxon>Bacteria</taxon>
        <taxon>Pseudomonadati</taxon>
        <taxon>Pseudomonadota</taxon>
        <taxon>Alphaproteobacteria</taxon>
        <taxon>Sphingomonadales</taxon>
        <taxon>Sphingomonadaceae</taxon>
        <taxon>Sphingomonas</taxon>
    </lineage>
</organism>
<dbReference type="PANTHER" id="PTHR38591">
    <property type="entry name" value="HYDROLASE"/>
    <property type="match status" value="1"/>
</dbReference>
<protein>
    <submittedName>
        <fullName evidence="3">Carotenoid 1,2-hydratase</fullName>
    </submittedName>
</protein>
<dbReference type="Pfam" id="PF17186">
    <property type="entry name" value="Lipocalin_9"/>
    <property type="match status" value="1"/>
</dbReference>
<feature type="chain" id="PRO_5046093366" evidence="1">
    <location>
        <begin position="28"/>
        <end position="361"/>
    </location>
</feature>
<dbReference type="EMBL" id="CP084931">
    <property type="protein sequence ID" value="USI74812.1"/>
    <property type="molecule type" value="Genomic_DNA"/>
</dbReference>
<dbReference type="InterPro" id="IPR010791">
    <property type="entry name" value="AttH_dom"/>
</dbReference>
<evidence type="ECO:0000313" key="4">
    <source>
        <dbReference type="Proteomes" id="UP001056937"/>
    </source>
</evidence>
<dbReference type="Proteomes" id="UP001056937">
    <property type="component" value="Chromosome 2"/>
</dbReference>
<keyword evidence="1" id="KW-0732">Signal</keyword>
<dbReference type="Gene3D" id="2.40.370.10">
    <property type="entry name" value="AttH-like domain"/>
    <property type="match status" value="2"/>
</dbReference>
<dbReference type="PANTHER" id="PTHR38591:SF1">
    <property type="entry name" value="BLL1000 PROTEIN"/>
    <property type="match status" value="1"/>
</dbReference>
<gene>
    <name evidence="3" type="ORF">LHA26_18875</name>
</gene>
<dbReference type="InterPro" id="IPR023374">
    <property type="entry name" value="AttH-like_dom_sf"/>
</dbReference>